<dbReference type="SUPFAM" id="SSF51735">
    <property type="entry name" value="NAD(P)-binding Rossmann-fold domains"/>
    <property type="match status" value="1"/>
</dbReference>
<comment type="caution">
    <text evidence="2">The sequence shown here is derived from an EMBL/GenBank/DDBJ whole genome shotgun (WGS) entry which is preliminary data.</text>
</comment>
<evidence type="ECO:0000313" key="2">
    <source>
        <dbReference type="EMBL" id="MBU8825868.1"/>
    </source>
</evidence>
<organism evidence="2 3">
    <name type="scientific">Mycolicibacterium goodii</name>
    <name type="common">Mycobacterium goodii</name>
    <dbReference type="NCBI Taxonomy" id="134601"/>
    <lineage>
        <taxon>Bacteria</taxon>
        <taxon>Bacillati</taxon>
        <taxon>Actinomycetota</taxon>
        <taxon>Actinomycetes</taxon>
        <taxon>Mycobacteriales</taxon>
        <taxon>Mycobacteriaceae</taxon>
        <taxon>Mycolicibacterium</taxon>
    </lineage>
</organism>
<feature type="domain" description="NAD(P)-binding" evidence="1">
    <location>
        <begin position="13"/>
        <end position="181"/>
    </location>
</feature>
<accession>A0ABS6HT68</accession>
<reference evidence="2 3" key="1">
    <citation type="submission" date="2021-05" db="EMBL/GenBank/DDBJ databases">
        <title>Draft Genome Sequences of Clinical Respiratory Isolates of Mycobacterium goodii Recovered in Ireland.</title>
        <authorList>
            <person name="Flanagan P.R."/>
            <person name="Mok S."/>
            <person name="Roycroft E."/>
            <person name="Rogers T.R."/>
            <person name="Fitzgibbon M."/>
        </authorList>
    </citation>
    <scope>NUCLEOTIDE SEQUENCE [LARGE SCALE GENOMIC DNA]</scope>
    <source>
        <strain evidence="2 3">14IE55</strain>
    </source>
</reference>
<dbReference type="InterPro" id="IPR016040">
    <property type="entry name" value="NAD(P)-bd_dom"/>
</dbReference>
<evidence type="ECO:0000313" key="3">
    <source>
        <dbReference type="Proteomes" id="UP000696413"/>
    </source>
</evidence>
<sequence>MTAAAGTPVLVLGATGNTGSAVVEELRSRPGVAVRTASRKPKDDGTDHVRFDWSDPVTHADALRDVQRMYLVAPVGDPHPIRLAAPFLERAATAGVERVVMLSSSAVTFGGPILGEVAAAVRDLFAQWEILRPSWFMQNFVGAHPLADQIRATGEFITSTGDGKVAFIDAHDIARSAARLLVRDDSAQAEHRLTGPEALSYGDAAAIVASVTGRALRHRAVTRDEYVAALTASGYDAAFADVLAALDDRIRAGLESTVTDTVERLTGVPPRSFADFMRRHTGGRP</sequence>
<dbReference type="PANTHER" id="PTHR43162">
    <property type="match status" value="1"/>
</dbReference>
<dbReference type="InterPro" id="IPR036291">
    <property type="entry name" value="NAD(P)-bd_dom_sf"/>
</dbReference>
<dbReference type="InterPro" id="IPR051604">
    <property type="entry name" value="Ergot_Alk_Oxidoreductase"/>
</dbReference>
<dbReference type="Gene3D" id="3.40.50.720">
    <property type="entry name" value="NAD(P)-binding Rossmann-like Domain"/>
    <property type="match status" value="1"/>
</dbReference>
<evidence type="ECO:0000259" key="1">
    <source>
        <dbReference type="Pfam" id="PF13460"/>
    </source>
</evidence>
<protein>
    <submittedName>
        <fullName evidence="2">NAD(P)H-binding protein</fullName>
    </submittedName>
</protein>
<name>A0ABS6HT68_MYCGD</name>
<proteinExistence type="predicted"/>
<dbReference type="EMBL" id="JAHBOM010000020">
    <property type="protein sequence ID" value="MBU8825868.1"/>
    <property type="molecule type" value="Genomic_DNA"/>
</dbReference>
<gene>
    <name evidence="2" type="ORF">KL859_23725</name>
</gene>
<dbReference type="Pfam" id="PF13460">
    <property type="entry name" value="NAD_binding_10"/>
    <property type="match status" value="1"/>
</dbReference>
<dbReference type="PANTHER" id="PTHR43162:SF1">
    <property type="entry name" value="PRESTALK A DIFFERENTIATION PROTEIN A"/>
    <property type="match status" value="1"/>
</dbReference>
<keyword evidence="3" id="KW-1185">Reference proteome</keyword>
<dbReference type="RefSeq" id="WP_214395618.1">
    <property type="nucleotide sequence ID" value="NZ_JAHBOL010000032.1"/>
</dbReference>
<dbReference type="Proteomes" id="UP000696413">
    <property type="component" value="Unassembled WGS sequence"/>
</dbReference>
<dbReference type="Gene3D" id="3.90.25.10">
    <property type="entry name" value="UDP-galactose 4-epimerase, domain 1"/>
    <property type="match status" value="1"/>
</dbReference>